<dbReference type="OrthoDB" id="3553241at2759"/>
<name>A0A395IEC5_9HELO</name>
<dbReference type="EMBL" id="QKRW01000078">
    <property type="protein sequence ID" value="RAL58550.1"/>
    <property type="molecule type" value="Genomic_DNA"/>
</dbReference>
<proteinExistence type="predicted"/>
<gene>
    <name evidence="2" type="ORF">DID88_003998</name>
</gene>
<dbReference type="AlphaFoldDB" id="A0A395IEC5"/>
<evidence type="ECO:0000313" key="3">
    <source>
        <dbReference type="Proteomes" id="UP000249056"/>
    </source>
</evidence>
<reference evidence="2 3" key="1">
    <citation type="submission" date="2018-06" db="EMBL/GenBank/DDBJ databases">
        <title>Genome Sequence of the Brown Rot Fungal Pathogen Monilinia fructigena.</title>
        <authorList>
            <person name="Landi L."/>
            <person name="De Miccolis Angelini R.M."/>
            <person name="Pollastro S."/>
            <person name="Abate D."/>
            <person name="Faretra F."/>
            <person name="Romanazzi G."/>
        </authorList>
    </citation>
    <scope>NUCLEOTIDE SEQUENCE [LARGE SCALE GENOMIC DNA]</scope>
    <source>
        <strain evidence="2 3">Mfrg269</strain>
    </source>
</reference>
<feature type="region of interest" description="Disordered" evidence="1">
    <location>
        <begin position="17"/>
        <end position="44"/>
    </location>
</feature>
<organism evidence="2 3">
    <name type="scientific">Monilinia fructigena</name>
    <dbReference type="NCBI Taxonomy" id="38457"/>
    <lineage>
        <taxon>Eukaryota</taxon>
        <taxon>Fungi</taxon>
        <taxon>Dikarya</taxon>
        <taxon>Ascomycota</taxon>
        <taxon>Pezizomycotina</taxon>
        <taxon>Leotiomycetes</taxon>
        <taxon>Helotiales</taxon>
        <taxon>Sclerotiniaceae</taxon>
        <taxon>Monilinia</taxon>
    </lineage>
</organism>
<sequence>MAIFDSKRTSMAIEENHAEGLSSKRHEHHYKRPRKYNSKGHRKQSFALERRSDNMCWYREKEWEKKRLLFDVGVAVRKRFFEQSKAILPHRKAKEGPDCRIIREGNEACHRGDAIADAALFELGLLSGADNIVAYHDLYLCGLHQIYTSPQEFTKAIGYWASIATVDATTASERHRVEALECLTSITGLWNNTLTAEEFKASFVGNTSLYRLRELSRSIIRIDRGSKYRGYVEGKVDSGDVNNLEQSDGTEWG</sequence>
<comment type="caution">
    <text evidence="2">The sequence shown here is derived from an EMBL/GenBank/DDBJ whole genome shotgun (WGS) entry which is preliminary data.</text>
</comment>
<keyword evidence="3" id="KW-1185">Reference proteome</keyword>
<dbReference type="Proteomes" id="UP000249056">
    <property type="component" value="Unassembled WGS sequence"/>
</dbReference>
<feature type="compositionally biased region" description="Basic residues" evidence="1">
    <location>
        <begin position="25"/>
        <end position="44"/>
    </location>
</feature>
<evidence type="ECO:0000256" key="1">
    <source>
        <dbReference type="SAM" id="MobiDB-lite"/>
    </source>
</evidence>
<accession>A0A395IEC5</accession>
<evidence type="ECO:0000313" key="2">
    <source>
        <dbReference type="EMBL" id="RAL58550.1"/>
    </source>
</evidence>
<protein>
    <submittedName>
        <fullName evidence="2">Uncharacterized protein</fullName>
    </submittedName>
</protein>